<evidence type="ECO:0000256" key="1">
    <source>
        <dbReference type="SAM" id="MobiDB-lite"/>
    </source>
</evidence>
<reference evidence="2 3" key="1">
    <citation type="submission" date="2020-08" db="EMBL/GenBank/DDBJ databases">
        <title>Sequencing the genomes of 1000 actinobacteria strains.</title>
        <authorList>
            <person name="Klenk H.-P."/>
        </authorList>
    </citation>
    <scope>NUCLEOTIDE SEQUENCE [LARGE SCALE GENOMIC DNA]</scope>
    <source>
        <strain evidence="2 3">DSM 11053</strain>
    </source>
</reference>
<evidence type="ECO:0000313" key="2">
    <source>
        <dbReference type="EMBL" id="MBB3328947.1"/>
    </source>
</evidence>
<keyword evidence="3" id="KW-1185">Reference proteome</keyword>
<feature type="region of interest" description="Disordered" evidence="1">
    <location>
        <begin position="14"/>
        <end position="37"/>
    </location>
</feature>
<gene>
    <name evidence="2" type="ORF">FHX39_003944</name>
</gene>
<proteinExistence type="predicted"/>
<dbReference type="AlphaFoldDB" id="A0A7W5JZ12"/>
<feature type="compositionally biased region" description="Gly residues" evidence="1">
    <location>
        <begin position="27"/>
        <end position="37"/>
    </location>
</feature>
<dbReference type="Proteomes" id="UP000565572">
    <property type="component" value="Unassembled WGS sequence"/>
</dbReference>
<protein>
    <submittedName>
        <fullName evidence="2">Uncharacterized protein</fullName>
    </submittedName>
</protein>
<comment type="caution">
    <text evidence="2">The sequence shown here is derived from an EMBL/GenBank/DDBJ whole genome shotgun (WGS) entry which is preliminary data.</text>
</comment>
<name>A0A7W5JZ12_9ACTN</name>
<sequence length="37" mass="3677">MPPPTEELFLEAYEGTREGTTGTSSAPGGGAPSGPAR</sequence>
<organism evidence="2 3">
    <name type="scientific">Microlunatus antarcticus</name>
    <dbReference type="NCBI Taxonomy" id="53388"/>
    <lineage>
        <taxon>Bacteria</taxon>
        <taxon>Bacillati</taxon>
        <taxon>Actinomycetota</taxon>
        <taxon>Actinomycetes</taxon>
        <taxon>Propionibacteriales</taxon>
        <taxon>Propionibacteriaceae</taxon>
        <taxon>Microlunatus</taxon>
    </lineage>
</organism>
<dbReference type="EMBL" id="JACHZG010000007">
    <property type="protein sequence ID" value="MBB3328947.1"/>
    <property type="molecule type" value="Genomic_DNA"/>
</dbReference>
<evidence type="ECO:0000313" key="3">
    <source>
        <dbReference type="Proteomes" id="UP000565572"/>
    </source>
</evidence>
<accession>A0A7W5JZ12</accession>